<accession>A0A014N9Y0</accession>
<dbReference type="InterPro" id="IPR036291">
    <property type="entry name" value="NAD(P)-bd_dom_sf"/>
</dbReference>
<evidence type="ECO:0000256" key="2">
    <source>
        <dbReference type="ARBA" id="ARBA00023002"/>
    </source>
</evidence>
<dbReference type="AlphaFoldDB" id="A0A014N9Y0"/>
<dbReference type="SUPFAM" id="SSF51735">
    <property type="entry name" value="NAD(P)-binding Rossmann-fold domains"/>
    <property type="match status" value="1"/>
</dbReference>
<gene>
    <name evidence="3" type="ORF">X797_009448</name>
</gene>
<dbReference type="PANTHER" id="PTHR24320:SF154">
    <property type="entry name" value="OXIDOREDUCTASE, SHORT-CHAIN DEHYDROGENASE_REDUCTASE FAMILY (AFU_ORTHOLOGUE AFUA_2G04560)"/>
    <property type="match status" value="1"/>
</dbReference>
<dbReference type="Pfam" id="PF00106">
    <property type="entry name" value="adh_short"/>
    <property type="match status" value="1"/>
</dbReference>
<protein>
    <submittedName>
        <fullName evidence="3">Short chain dehydrogenase family protein</fullName>
    </submittedName>
</protein>
<dbReference type="Proteomes" id="UP000030151">
    <property type="component" value="Unassembled WGS sequence"/>
</dbReference>
<name>A0A014N9Y0_9HYPO</name>
<dbReference type="PRINTS" id="PR00081">
    <property type="entry name" value="GDHRDH"/>
</dbReference>
<dbReference type="PANTHER" id="PTHR24320">
    <property type="entry name" value="RETINOL DEHYDROGENASE"/>
    <property type="match status" value="1"/>
</dbReference>
<proteinExistence type="inferred from homology"/>
<sequence length="321" mass="34355">MAYRGYDPDKHVPDLAGRVILVTGGTGGLGREAVLELARHNPARIYFTGRSRRCAESLVAKCSTPETLGSPSRITFLECDHASLDSIRAAADTFTASSSRLDIFIANAGIMAVGAGVTKDGYEVQFGTNHVGNAALALRLLPVMERTAQQPGSDVRFVALTSLGYRGHPGAGIEFNGLRDADQFPVLGPWVRYGQSKLANILFARELGKRYPKISSVAVHPGVVGTDLVNNLTFWNRLIVRATNPLGLMTPRQGCFNTLWAATGSDVGDKMRGGAGTICSKNKVAFFVPVGVADAGDAKCWDDELMAKLWDWTVSEVGVKG</sequence>
<dbReference type="OrthoDB" id="191139at2759"/>
<dbReference type="GO" id="GO:0016491">
    <property type="term" value="F:oxidoreductase activity"/>
    <property type="evidence" value="ECO:0007669"/>
    <property type="project" value="UniProtKB-KW"/>
</dbReference>
<dbReference type="eggNOG" id="KOG1208">
    <property type="taxonomic scope" value="Eukaryota"/>
</dbReference>
<comment type="similarity">
    <text evidence="1">Belongs to the short-chain dehydrogenases/reductases (SDR) family.</text>
</comment>
<evidence type="ECO:0000313" key="3">
    <source>
        <dbReference type="EMBL" id="EXU97539.1"/>
    </source>
</evidence>
<evidence type="ECO:0000256" key="1">
    <source>
        <dbReference type="ARBA" id="ARBA00006484"/>
    </source>
</evidence>
<dbReference type="HOGENOM" id="CLU_010194_44_6_1"/>
<reference evidence="3 4" key="1">
    <citation type="submission" date="2014-02" db="EMBL/GenBank/DDBJ databases">
        <title>The genome sequence of the entomopathogenic fungus Metarhizium robertsii ARSEF 2575.</title>
        <authorList>
            <person name="Giuliano Garisto Donzelli B."/>
            <person name="Roe B.A."/>
            <person name="Macmil S.L."/>
            <person name="Krasnoff S.B."/>
            <person name="Gibson D.M."/>
        </authorList>
    </citation>
    <scope>NUCLEOTIDE SEQUENCE [LARGE SCALE GENOMIC DNA]</scope>
    <source>
        <strain evidence="3 4">ARSEF 2575</strain>
    </source>
</reference>
<comment type="caution">
    <text evidence="3">The sequence shown here is derived from an EMBL/GenBank/DDBJ whole genome shotgun (WGS) entry which is preliminary data.</text>
</comment>
<keyword evidence="2" id="KW-0560">Oxidoreductase</keyword>
<organism evidence="3 4">
    <name type="scientific">Metarhizium robertsii</name>
    <dbReference type="NCBI Taxonomy" id="568076"/>
    <lineage>
        <taxon>Eukaryota</taxon>
        <taxon>Fungi</taxon>
        <taxon>Dikarya</taxon>
        <taxon>Ascomycota</taxon>
        <taxon>Pezizomycotina</taxon>
        <taxon>Sordariomycetes</taxon>
        <taxon>Hypocreomycetidae</taxon>
        <taxon>Hypocreales</taxon>
        <taxon>Clavicipitaceae</taxon>
        <taxon>Metarhizium</taxon>
    </lineage>
</organism>
<dbReference type="InterPro" id="IPR002347">
    <property type="entry name" value="SDR_fam"/>
</dbReference>
<evidence type="ECO:0000313" key="4">
    <source>
        <dbReference type="Proteomes" id="UP000030151"/>
    </source>
</evidence>
<dbReference type="Gene3D" id="3.40.50.720">
    <property type="entry name" value="NAD(P)-binding Rossmann-like Domain"/>
    <property type="match status" value="1"/>
</dbReference>
<dbReference type="EMBL" id="JELW01000036">
    <property type="protein sequence ID" value="EXU97539.1"/>
    <property type="molecule type" value="Genomic_DNA"/>
</dbReference>